<dbReference type="EMBL" id="FSRN01000001">
    <property type="protein sequence ID" value="SIO22437.1"/>
    <property type="molecule type" value="Genomic_DNA"/>
</dbReference>
<dbReference type="STRING" id="28230.SAMN05878443_2034"/>
<dbReference type="Pfam" id="PF06612">
    <property type="entry name" value="DUF1146"/>
    <property type="match status" value="1"/>
</dbReference>
<dbReference type="NCBIfam" id="TIGR02327">
    <property type="entry name" value="int_mem_ywzB"/>
    <property type="match status" value="1"/>
</dbReference>
<keyword evidence="1" id="KW-1133">Transmembrane helix</keyword>
<dbReference type="AlphaFoldDB" id="A0A1N6HRM5"/>
<evidence type="ECO:0000256" key="1">
    <source>
        <dbReference type="SAM" id="Phobius"/>
    </source>
</evidence>
<feature type="transmembrane region" description="Helical" evidence="1">
    <location>
        <begin position="46"/>
        <end position="67"/>
    </location>
</feature>
<keyword evidence="1" id="KW-0812">Transmembrane</keyword>
<feature type="transmembrane region" description="Helical" evidence="1">
    <location>
        <begin position="6"/>
        <end position="26"/>
    </location>
</feature>
<evidence type="ECO:0000313" key="2">
    <source>
        <dbReference type="EMBL" id="SIO22437.1"/>
    </source>
</evidence>
<keyword evidence="3" id="KW-1185">Reference proteome</keyword>
<proteinExistence type="predicted"/>
<name>A0A1N6HRM5_9LACT</name>
<organism evidence="2 3">
    <name type="scientific">Carnobacterium alterfunditum</name>
    <dbReference type="NCBI Taxonomy" id="28230"/>
    <lineage>
        <taxon>Bacteria</taxon>
        <taxon>Bacillati</taxon>
        <taxon>Bacillota</taxon>
        <taxon>Bacilli</taxon>
        <taxon>Lactobacillales</taxon>
        <taxon>Carnobacteriaceae</taxon>
        <taxon>Carnobacterium</taxon>
    </lineage>
</organism>
<evidence type="ECO:0000313" key="3">
    <source>
        <dbReference type="Proteomes" id="UP000184758"/>
    </source>
</evidence>
<dbReference type="RefSeq" id="WP_034545733.1">
    <property type="nucleotide sequence ID" value="NZ_FSRN01000001.1"/>
</dbReference>
<keyword evidence="1" id="KW-0472">Membrane</keyword>
<reference evidence="3" key="1">
    <citation type="submission" date="2016-11" db="EMBL/GenBank/DDBJ databases">
        <authorList>
            <person name="Varghese N."/>
            <person name="Submissions S."/>
        </authorList>
    </citation>
    <scope>NUCLEOTIDE SEQUENCE [LARGE SCALE GENOMIC DNA]</scope>
    <source>
        <strain evidence="3">313</strain>
    </source>
</reference>
<dbReference type="InterPro" id="IPR009526">
    <property type="entry name" value="DUF1146"/>
</dbReference>
<accession>A0A1N6HRM5</accession>
<dbReference type="OrthoDB" id="1651016at2"/>
<dbReference type="Proteomes" id="UP000184758">
    <property type="component" value="Unassembled WGS sequence"/>
</dbReference>
<protein>
    <submittedName>
        <fullName evidence="2">Conserved hypothetical integral membrane protein</fullName>
    </submittedName>
</protein>
<sequence length="77" mass="9017">MNFLGMQSLITIVSHMFFILLSFWALKGIRIEKFIKKNNIGQARVLYLFISITVGYTVSTFFIDLILNSQNLIFLFY</sequence>
<gene>
    <name evidence="2" type="ORF">SAMN05878443_2034</name>
</gene>